<dbReference type="EMBL" id="FMSP01000009">
    <property type="protein sequence ID" value="SCV72816.1"/>
    <property type="molecule type" value="Genomic_DNA"/>
</dbReference>
<dbReference type="AlphaFoldDB" id="A0A238FNZ6"/>
<proteinExistence type="predicted"/>
<dbReference type="OrthoDB" id="2539992at2759"/>
<evidence type="ECO:0000313" key="2">
    <source>
        <dbReference type="Proteomes" id="UP000198372"/>
    </source>
</evidence>
<gene>
    <name evidence="1" type="ORF">BQ2448_4353</name>
</gene>
<protein>
    <submittedName>
        <fullName evidence="1">BQ2448_4353 protein</fullName>
    </submittedName>
</protein>
<keyword evidence="2" id="KW-1185">Reference proteome</keyword>
<dbReference type="Proteomes" id="UP000198372">
    <property type="component" value="Unassembled WGS sequence"/>
</dbReference>
<accession>A0A238FNZ6</accession>
<sequence length="194" mass="21509">MLAQSRVVLEENHTNANPPTIGLAPEPRWLVAIFERTTSPSPQNFALVSSSRRSCSGYTCRYCGGDRMWYRRAVRHAMTKKHRDAYEITTAPPSTDDEADWVDIGDLSVETVTNVLASDPSLPSDHEDYSLSNKYFIPGGSVTPFPLVVGSESGNEVEIEGGMDEDQRDDWIQTWATAGSTCTPAKRSKPRVRN</sequence>
<organism evidence="1 2">
    <name type="scientific">Microbotryum intermedium</name>
    <dbReference type="NCBI Taxonomy" id="269621"/>
    <lineage>
        <taxon>Eukaryota</taxon>
        <taxon>Fungi</taxon>
        <taxon>Dikarya</taxon>
        <taxon>Basidiomycota</taxon>
        <taxon>Pucciniomycotina</taxon>
        <taxon>Microbotryomycetes</taxon>
        <taxon>Microbotryales</taxon>
        <taxon>Microbotryaceae</taxon>
        <taxon>Microbotryum</taxon>
    </lineage>
</organism>
<evidence type="ECO:0000313" key="1">
    <source>
        <dbReference type="EMBL" id="SCV72816.1"/>
    </source>
</evidence>
<name>A0A238FNZ6_9BASI</name>
<reference evidence="2" key="1">
    <citation type="submission" date="2016-09" db="EMBL/GenBank/DDBJ databases">
        <authorList>
            <person name="Jeantristanb JTB J.-T."/>
            <person name="Ricardo R."/>
        </authorList>
    </citation>
    <scope>NUCLEOTIDE SEQUENCE [LARGE SCALE GENOMIC DNA]</scope>
</reference>